<dbReference type="EMBL" id="NJET01000017">
    <property type="protein sequence ID" value="PHH65533.1"/>
    <property type="molecule type" value="Genomic_DNA"/>
</dbReference>
<dbReference type="Proteomes" id="UP000226192">
    <property type="component" value="Unassembled WGS sequence"/>
</dbReference>
<name>A0A2C5YD42_9HYPO</name>
<accession>A0A2C5YD42</accession>
<organism evidence="1 2">
    <name type="scientific">Ophiocordyceps australis</name>
    <dbReference type="NCBI Taxonomy" id="1399860"/>
    <lineage>
        <taxon>Eukaryota</taxon>
        <taxon>Fungi</taxon>
        <taxon>Dikarya</taxon>
        <taxon>Ascomycota</taxon>
        <taxon>Pezizomycotina</taxon>
        <taxon>Sordariomycetes</taxon>
        <taxon>Hypocreomycetidae</taxon>
        <taxon>Hypocreales</taxon>
        <taxon>Ophiocordycipitaceae</taxon>
        <taxon>Ophiocordyceps</taxon>
    </lineage>
</organism>
<proteinExistence type="predicted"/>
<dbReference type="OrthoDB" id="191139at2759"/>
<dbReference type="STRING" id="1399860.A0A2C5YD42"/>
<dbReference type="AlphaFoldDB" id="A0A2C5YD42"/>
<protein>
    <submittedName>
        <fullName evidence="1">Uncharacterized protein</fullName>
    </submittedName>
</protein>
<sequence>MKVVLPLVAPAMVRISPNGPVRTLMKSAGDVVRACFHLEPPLCKALYLNGSDEQQTSPDSLNEEKRRALWRFGLQAGRIRPGETILNDWK</sequence>
<keyword evidence="2" id="KW-1185">Reference proteome</keyword>
<reference evidence="1 2" key="1">
    <citation type="submission" date="2017-06" db="EMBL/GenBank/DDBJ databases">
        <title>Ant-infecting Ophiocordyceps genomes reveal a high diversity of potential behavioral manipulation genes and a possible major role for enterotoxins.</title>
        <authorList>
            <person name="De Bekker C."/>
            <person name="Evans H.C."/>
            <person name="Brachmann A."/>
            <person name="Hughes D.P."/>
        </authorList>
    </citation>
    <scope>NUCLEOTIDE SEQUENCE [LARGE SCALE GENOMIC DNA]</scope>
    <source>
        <strain evidence="1 2">Map64</strain>
    </source>
</reference>
<comment type="caution">
    <text evidence="1">The sequence shown here is derived from an EMBL/GenBank/DDBJ whole genome shotgun (WGS) entry which is preliminary data.</text>
</comment>
<gene>
    <name evidence="1" type="ORF">CDD81_2313</name>
</gene>
<evidence type="ECO:0000313" key="2">
    <source>
        <dbReference type="Proteomes" id="UP000226192"/>
    </source>
</evidence>
<evidence type="ECO:0000313" key="1">
    <source>
        <dbReference type="EMBL" id="PHH65533.1"/>
    </source>
</evidence>